<organism evidence="2 3">
    <name type="scientific">Roseibium suaedae</name>
    <dbReference type="NCBI Taxonomy" id="735517"/>
    <lineage>
        <taxon>Bacteria</taxon>
        <taxon>Pseudomonadati</taxon>
        <taxon>Pseudomonadota</taxon>
        <taxon>Alphaproteobacteria</taxon>
        <taxon>Hyphomicrobiales</taxon>
        <taxon>Stappiaceae</taxon>
        <taxon>Roseibium</taxon>
    </lineage>
</organism>
<evidence type="ECO:0000313" key="2">
    <source>
        <dbReference type="EMBL" id="SHN14632.1"/>
    </source>
</evidence>
<dbReference type="InterPro" id="IPR000182">
    <property type="entry name" value="GNAT_dom"/>
</dbReference>
<gene>
    <name evidence="2" type="ORF">SAMN05444272_4290</name>
</gene>
<dbReference type="InterPro" id="IPR041496">
    <property type="entry name" value="YitH/HolE_GNAT"/>
</dbReference>
<dbReference type="PANTHER" id="PTHR47237:SF1">
    <property type="entry name" value="SLL0310 PROTEIN"/>
    <property type="match status" value="1"/>
</dbReference>
<sequence length="283" mass="31275">MPDVFDIRTMRAADLEQAIGWAADEGWNPGLDDLSAFLAADPEGFFTGTLNGEPVTSISAVRYGDSYGFIGFYICQENLRGKGYGLETWSHAIRHLEGRTIGLDGVIAQQDNYRKSGFEFAHRNIRMGGVATVDAPMDPRIAPLGLGIFASVREYDRNLFPEERTEFLKLWCAPNAATRRGFVFVEDGKLKGYGVIRQCQAGFKIGPLFADTPEIADSLFRALAGQVKGQSIYLDIPEPNPHAQELAERHELSAEFETARMYKGPAPALPLERTYGITTFELG</sequence>
<dbReference type="InterPro" id="IPR052729">
    <property type="entry name" value="Acyl/Acetyltrans_Enzymes"/>
</dbReference>
<accession>A0A1M7PCN4</accession>
<feature type="domain" description="N-acetyltransferase" evidence="1">
    <location>
        <begin position="5"/>
        <end position="139"/>
    </location>
</feature>
<dbReference type="InterPro" id="IPR016181">
    <property type="entry name" value="Acyl_CoA_acyltransferase"/>
</dbReference>
<proteinExistence type="predicted"/>
<dbReference type="EMBL" id="FRBW01000007">
    <property type="protein sequence ID" value="SHN14632.1"/>
    <property type="molecule type" value="Genomic_DNA"/>
</dbReference>
<dbReference type="AlphaFoldDB" id="A0A1M7PCN4"/>
<keyword evidence="3" id="KW-1185">Reference proteome</keyword>
<dbReference type="Pfam" id="PF18014">
    <property type="entry name" value="Acetyltransf_18"/>
    <property type="match status" value="1"/>
</dbReference>
<reference evidence="2 3" key="1">
    <citation type="submission" date="2016-11" db="EMBL/GenBank/DDBJ databases">
        <authorList>
            <person name="Jaros S."/>
            <person name="Januszkiewicz K."/>
            <person name="Wedrychowicz H."/>
        </authorList>
    </citation>
    <scope>NUCLEOTIDE SEQUENCE [LARGE SCALE GENOMIC DNA]</scope>
    <source>
        <strain evidence="2 3">DSM 22153</strain>
    </source>
</reference>
<name>A0A1M7PCN4_9HYPH</name>
<dbReference type="Pfam" id="PF00583">
    <property type="entry name" value="Acetyltransf_1"/>
    <property type="match status" value="1"/>
</dbReference>
<protein>
    <recommendedName>
        <fullName evidence="1">N-acetyltransferase domain-containing protein</fullName>
    </recommendedName>
</protein>
<dbReference type="Proteomes" id="UP000186002">
    <property type="component" value="Unassembled WGS sequence"/>
</dbReference>
<dbReference type="PROSITE" id="PS51186">
    <property type="entry name" value="GNAT"/>
    <property type="match status" value="1"/>
</dbReference>
<dbReference type="Gene3D" id="3.40.630.30">
    <property type="match status" value="1"/>
</dbReference>
<evidence type="ECO:0000259" key="1">
    <source>
        <dbReference type="PROSITE" id="PS51186"/>
    </source>
</evidence>
<dbReference type="GO" id="GO:0016747">
    <property type="term" value="F:acyltransferase activity, transferring groups other than amino-acyl groups"/>
    <property type="evidence" value="ECO:0007669"/>
    <property type="project" value="InterPro"/>
</dbReference>
<dbReference type="SUPFAM" id="SSF55729">
    <property type="entry name" value="Acyl-CoA N-acyltransferases (Nat)"/>
    <property type="match status" value="1"/>
</dbReference>
<dbReference type="PANTHER" id="PTHR47237">
    <property type="entry name" value="SLL0310 PROTEIN"/>
    <property type="match status" value="1"/>
</dbReference>
<evidence type="ECO:0000313" key="3">
    <source>
        <dbReference type="Proteomes" id="UP000186002"/>
    </source>
</evidence>
<dbReference type="Gene3D" id="3.40.630.90">
    <property type="match status" value="1"/>
</dbReference>